<dbReference type="PANTHER" id="PTHR44117:SF1">
    <property type="entry name" value="INTRAFLAGELLAR TRANSPORT PROTEIN 88 HOMOLOG"/>
    <property type="match status" value="1"/>
</dbReference>
<sequence>MDDDDDLYGGYTATSSSFNPAPNDDEFNYDAPTAAGGPGGPMRQGTAGGRLGTAAPARPMTASNKAAGYSGGRPGTAVAGGPAVAGGKGPAPPLRKKPEDGPDVAIKEHEAKCHELLEASSRAQINKDWARAVETAREACKRERQLARVRENAGMGDSQNLELAFATQLCLGNALEGNDQIADAMDTYTQIVKNKAFVGGGRVRVNMGNVYFNQKDYQKAIKMYRMAIDQVPANQRWLRMKITRNVAMAFIRMGQYVDAANTLGEIMDNEPDVHTGFQLVVCHYAVGDKDKMKRAFIALLKLRAYESDEPDEDGDDTAGGAGLGATRRGATADDVLGDDGLRQMMREKQLEARRKILQAAKLIGPKIAGNEELGYEFLLEEMHAHGYEFLANELEMEQALAHLRGRGANFEEGKRALKEFEKKEHALKARAATNLSFLYFAEGDFENAEKYADMSVESNRYDASALVNKGNCMLQRGDMEGARDCYLEAVGVEADCVDAIYNLGLVNKRLEQYQDALVNFRKVISIIPNDPEATWQLADVCELMGNRSMAIKQFDLLHARLPTDPGVLARLGALHAEAGDEAKALQCYNESHRVYPPNIPVIEWLGTYHAQQRAYEKAHEFFAFASEVKPRDTKWPLLAASCQRRAGKLADALETYKSVHARNSDNAECLRHIVNILTDLGRTSEAAEYDEKLSAAESRGAGGGGDITAETQKPLIGRAKLEMPEGGLPPDEESPHAPETPGKALNQSVMSDEFGMGGVLDDELLPGM</sequence>
<dbReference type="GO" id="GO:0036064">
    <property type="term" value="C:ciliary basal body"/>
    <property type="evidence" value="ECO:0007669"/>
    <property type="project" value="TreeGrafter"/>
</dbReference>
<feature type="repeat" description="TPR" evidence="1">
    <location>
        <begin position="201"/>
        <end position="234"/>
    </location>
</feature>
<dbReference type="Pfam" id="PF00515">
    <property type="entry name" value="TPR_1"/>
    <property type="match status" value="1"/>
</dbReference>
<keyword evidence="1" id="KW-0802">TPR repeat</keyword>
<dbReference type="AlphaFoldDB" id="C1E8S7"/>
<feature type="compositionally biased region" description="Gly residues" evidence="2">
    <location>
        <begin position="36"/>
        <end position="51"/>
    </location>
</feature>
<evidence type="ECO:0000256" key="2">
    <source>
        <dbReference type="SAM" id="MobiDB-lite"/>
    </source>
</evidence>
<feature type="region of interest" description="Disordered" evidence="2">
    <location>
        <begin position="691"/>
        <end position="768"/>
    </location>
</feature>
<keyword evidence="3" id="KW-0969">Cilium</keyword>
<dbReference type="EMBL" id="CP001327">
    <property type="protein sequence ID" value="ACO64207.1"/>
    <property type="molecule type" value="Genomic_DNA"/>
</dbReference>
<dbReference type="Pfam" id="PF13432">
    <property type="entry name" value="TPR_16"/>
    <property type="match status" value="1"/>
</dbReference>
<dbReference type="KEGG" id="mis:MICPUN_97580"/>
<name>C1E8S7_MICCC</name>
<feature type="region of interest" description="Disordered" evidence="2">
    <location>
        <begin position="1"/>
        <end position="101"/>
    </location>
</feature>
<gene>
    <name evidence="3" type="primary">IFT88</name>
    <name evidence="3" type="ORF">MICPUN_97580</name>
</gene>
<dbReference type="GO" id="GO:0042073">
    <property type="term" value="P:intraciliary transport"/>
    <property type="evidence" value="ECO:0007669"/>
    <property type="project" value="TreeGrafter"/>
</dbReference>
<dbReference type="SMART" id="SM00028">
    <property type="entry name" value="TPR"/>
    <property type="match status" value="9"/>
</dbReference>
<evidence type="ECO:0000256" key="1">
    <source>
        <dbReference type="PROSITE-ProRule" id="PRU00339"/>
    </source>
</evidence>
<dbReference type="OMA" id="RIKIMHN"/>
<dbReference type="SUPFAM" id="SSF48452">
    <property type="entry name" value="TPR-like"/>
    <property type="match status" value="3"/>
</dbReference>
<proteinExistence type="predicted"/>
<dbReference type="GO" id="GO:0005814">
    <property type="term" value="C:centriole"/>
    <property type="evidence" value="ECO:0007669"/>
    <property type="project" value="TreeGrafter"/>
</dbReference>
<dbReference type="RefSeq" id="XP_002502949.1">
    <property type="nucleotide sequence ID" value="XM_002502903.1"/>
</dbReference>
<dbReference type="GO" id="GO:0019894">
    <property type="term" value="F:kinesin binding"/>
    <property type="evidence" value="ECO:0007669"/>
    <property type="project" value="TreeGrafter"/>
</dbReference>
<dbReference type="GO" id="GO:1905515">
    <property type="term" value="P:non-motile cilium assembly"/>
    <property type="evidence" value="ECO:0007669"/>
    <property type="project" value="TreeGrafter"/>
</dbReference>
<dbReference type="InParanoid" id="C1E8S7"/>
<dbReference type="Gene3D" id="1.25.40.10">
    <property type="entry name" value="Tetratricopeptide repeat domain"/>
    <property type="match status" value="3"/>
</dbReference>
<dbReference type="GO" id="GO:0097546">
    <property type="term" value="C:ciliary base"/>
    <property type="evidence" value="ECO:0007669"/>
    <property type="project" value="TreeGrafter"/>
</dbReference>
<evidence type="ECO:0000313" key="3">
    <source>
        <dbReference type="EMBL" id="ACO64207.1"/>
    </source>
</evidence>
<dbReference type="InterPro" id="IPR011990">
    <property type="entry name" value="TPR-like_helical_dom_sf"/>
</dbReference>
<keyword evidence="4" id="KW-1185">Reference proteome</keyword>
<evidence type="ECO:0000313" key="4">
    <source>
        <dbReference type="Proteomes" id="UP000002009"/>
    </source>
</evidence>
<dbReference type="PROSITE" id="PS50005">
    <property type="entry name" value="TPR"/>
    <property type="match status" value="3"/>
</dbReference>
<dbReference type="eggNOG" id="KOG2003">
    <property type="taxonomic scope" value="Eukaryota"/>
</dbReference>
<dbReference type="GeneID" id="8244237"/>
<dbReference type="GO" id="GO:0097730">
    <property type="term" value="C:non-motile cilium"/>
    <property type="evidence" value="ECO:0007669"/>
    <property type="project" value="TreeGrafter"/>
</dbReference>
<dbReference type="Proteomes" id="UP000002009">
    <property type="component" value="Chromosome 6"/>
</dbReference>
<accession>C1E8S7</accession>
<dbReference type="Pfam" id="PF13181">
    <property type="entry name" value="TPR_8"/>
    <property type="match status" value="1"/>
</dbReference>
<feature type="repeat" description="TPR" evidence="1">
    <location>
        <begin position="497"/>
        <end position="530"/>
    </location>
</feature>
<feature type="repeat" description="TPR" evidence="1">
    <location>
        <begin position="565"/>
        <end position="598"/>
    </location>
</feature>
<reference evidence="3 4" key="1">
    <citation type="journal article" date="2009" name="Science">
        <title>Green evolution and dynamic adaptations revealed by genomes of the marine picoeukaryotes Micromonas.</title>
        <authorList>
            <person name="Worden A.Z."/>
            <person name="Lee J.H."/>
            <person name="Mock T."/>
            <person name="Rouze P."/>
            <person name="Simmons M.P."/>
            <person name="Aerts A.L."/>
            <person name="Allen A.E."/>
            <person name="Cuvelier M.L."/>
            <person name="Derelle E."/>
            <person name="Everett M.V."/>
            <person name="Foulon E."/>
            <person name="Grimwood J."/>
            <person name="Gundlach H."/>
            <person name="Henrissat B."/>
            <person name="Napoli C."/>
            <person name="McDonald S.M."/>
            <person name="Parker M.S."/>
            <person name="Rombauts S."/>
            <person name="Salamov A."/>
            <person name="Von Dassow P."/>
            <person name="Badger J.H."/>
            <person name="Coutinho P.M."/>
            <person name="Demir E."/>
            <person name="Dubchak I."/>
            <person name="Gentemann C."/>
            <person name="Eikrem W."/>
            <person name="Gready J.E."/>
            <person name="John U."/>
            <person name="Lanier W."/>
            <person name="Lindquist E.A."/>
            <person name="Lucas S."/>
            <person name="Mayer K.F."/>
            <person name="Moreau H."/>
            <person name="Not F."/>
            <person name="Otillar R."/>
            <person name="Panaud O."/>
            <person name="Pangilinan J."/>
            <person name="Paulsen I."/>
            <person name="Piegu B."/>
            <person name="Poliakov A."/>
            <person name="Robbens S."/>
            <person name="Schmutz J."/>
            <person name="Toulza E."/>
            <person name="Wyss T."/>
            <person name="Zelensky A."/>
            <person name="Zhou K."/>
            <person name="Armbrust E.V."/>
            <person name="Bhattacharya D."/>
            <person name="Goodenough U.W."/>
            <person name="Van de Peer Y."/>
            <person name="Grigoriev I.V."/>
        </authorList>
    </citation>
    <scope>NUCLEOTIDE SEQUENCE [LARGE SCALE GENOMIC DNA]</scope>
    <source>
        <strain evidence="4">RCC299 / NOUM17</strain>
    </source>
</reference>
<dbReference type="PANTHER" id="PTHR44117">
    <property type="entry name" value="INTRAFLAGELLAR TRANSPORT PROTEIN 88 HOMOLOG"/>
    <property type="match status" value="1"/>
</dbReference>
<dbReference type="STRING" id="296587.C1E8S7"/>
<organism evidence="3 4">
    <name type="scientific">Micromonas commoda (strain RCC299 / NOUM17 / CCMP2709)</name>
    <name type="common">Picoplanktonic green alga</name>
    <dbReference type="NCBI Taxonomy" id="296587"/>
    <lineage>
        <taxon>Eukaryota</taxon>
        <taxon>Viridiplantae</taxon>
        <taxon>Chlorophyta</taxon>
        <taxon>Mamiellophyceae</taxon>
        <taxon>Mamiellales</taxon>
        <taxon>Mamiellaceae</taxon>
        <taxon>Micromonas</taxon>
    </lineage>
</organism>
<keyword evidence="3" id="KW-0966">Cell projection</keyword>
<keyword evidence="3" id="KW-0282">Flagellum</keyword>
<protein>
    <submittedName>
        <fullName evidence="3">Intraflagellar transport particle protein IFT88</fullName>
    </submittedName>
</protein>
<dbReference type="OrthoDB" id="421121at2759"/>
<dbReference type="InterPro" id="IPR019734">
    <property type="entry name" value="TPR_rpt"/>
</dbReference>